<reference evidence="1 2" key="1">
    <citation type="submission" date="2017-02" db="EMBL/GenBank/DDBJ databases">
        <authorList>
            <person name="Peterson S.W."/>
        </authorList>
    </citation>
    <scope>NUCLEOTIDE SEQUENCE [LARGE SCALE GENOMIC DNA]</scope>
    <source>
        <strain evidence="1 2">DSM 25262</strain>
    </source>
</reference>
<evidence type="ECO:0000313" key="2">
    <source>
        <dbReference type="Proteomes" id="UP000190961"/>
    </source>
</evidence>
<evidence type="ECO:0000313" key="1">
    <source>
        <dbReference type="EMBL" id="SKC41212.1"/>
    </source>
</evidence>
<organism evidence="1 2">
    <name type="scientific">Ohtaekwangia koreensis</name>
    <dbReference type="NCBI Taxonomy" id="688867"/>
    <lineage>
        <taxon>Bacteria</taxon>
        <taxon>Pseudomonadati</taxon>
        <taxon>Bacteroidota</taxon>
        <taxon>Cytophagia</taxon>
        <taxon>Cytophagales</taxon>
        <taxon>Fulvivirgaceae</taxon>
        <taxon>Ohtaekwangia</taxon>
    </lineage>
</organism>
<name>A0A1T5IQ48_9BACT</name>
<dbReference type="AlphaFoldDB" id="A0A1T5IQ48"/>
<sequence>MDSLKQKVKAFFQDYEDRFARALDGDNRIEGGVDDIEGTVNAFAENFIEANPAGVIVGKNDDSFRKMIPKGNEFYRSIGTRSMKIRDIEVTVLNEYHVLATVDWDSRYERTDGKAIAIEFQVIYLLQYRDDALKIFSYITGDEQKALKEAGLI</sequence>
<evidence type="ECO:0008006" key="3">
    <source>
        <dbReference type="Google" id="ProtNLM"/>
    </source>
</evidence>
<dbReference type="Proteomes" id="UP000190961">
    <property type="component" value="Unassembled WGS sequence"/>
</dbReference>
<accession>A0A1T5IQ48</accession>
<dbReference type="RefSeq" id="WP_079684903.1">
    <property type="nucleotide sequence ID" value="NZ_FUZU01000001.1"/>
</dbReference>
<dbReference type="EMBL" id="FUZU01000001">
    <property type="protein sequence ID" value="SKC41212.1"/>
    <property type="molecule type" value="Genomic_DNA"/>
</dbReference>
<dbReference type="OrthoDB" id="667202at2"/>
<dbReference type="SUPFAM" id="SSF54427">
    <property type="entry name" value="NTF2-like"/>
    <property type="match status" value="1"/>
</dbReference>
<dbReference type="InterPro" id="IPR032710">
    <property type="entry name" value="NTF2-like_dom_sf"/>
</dbReference>
<gene>
    <name evidence="1" type="ORF">SAMN05660236_0260</name>
</gene>
<protein>
    <recommendedName>
        <fullName evidence="3">SnoaL-like domain-containing protein</fullName>
    </recommendedName>
</protein>
<proteinExistence type="predicted"/>
<keyword evidence="2" id="KW-1185">Reference proteome</keyword>